<reference evidence="6" key="2">
    <citation type="submission" date="2020-09" db="EMBL/GenBank/DDBJ databases">
        <authorList>
            <person name="Sun Q."/>
            <person name="Kim S."/>
        </authorList>
    </citation>
    <scope>NUCLEOTIDE SEQUENCE</scope>
    <source>
        <strain evidence="6">KCTC 12368</strain>
    </source>
</reference>
<dbReference type="EC" id="2.7.13.3" evidence="2"/>
<gene>
    <name evidence="6" type="ORF">GCM10007049_11340</name>
</gene>
<keyword evidence="4" id="KW-1133">Transmembrane helix</keyword>
<proteinExistence type="predicted"/>
<dbReference type="PANTHER" id="PTHR43547">
    <property type="entry name" value="TWO-COMPONENT HISTIDINE KINASE"/>
    <property type="match status" value="1"/>
</dbReference>
<protein>
    <recommendedName>
        <fullName evidence="2">histidine kinase</fullName>
        <ecNumber evidence="2">2.7.13.3</ecNumber>
    </recommendedName>
</protein>
<feature type="transmembrane region" description="Helical" evidence="4">
    <location>
        <begin position="69"/>
        <end position="86"/>
    </location>
</feature>
<dbReference type="SMART" id="SM00388">
    <property type="entry name" value="HisKA"/>
    <property type="match status" value="1"/>
</dbReference>
<dbReference type="CDD" id="cd00082">
    <property type="entry name" value="HisKA"/>
    <property type="match status" value="1"/>
</dbReference>
<dbReference type="InterPro" id="IPR036890">
    <property type="entry name" value="HATPase_C_sf"/>
</dbReference>
<dbReference type="SUPFAM" id="SSF55874">
    <property type="entry name" value="ATPase domain of HSP90 chaperone/DNA topoisomerase II/histidine kinase"/>
    <property type="match status" value="1"/>
</dbReference>
<evidence type="ECO:0000313" key="7">
    <source>
        <dbReference type="Proteomes" id="UP000619457"/>
    </source>
</evidence>
<feature type="transmembrane region" description="Helical" evidence="4">
    <location>
        <begin position="12"/>
        <end position="32"/>
    </location>
</feature>
<dbReference type="InterPro" id="IPR003661">
    <property type="entry name" value="HisK_dim/P_dom"/>
</dbReference>
<keyword evidence="4" id="KW-0472">Membrane</keyword>
<evidence type="ECO:0000256" key="3">
    <source>
        <dbReference type="ARBA" id="ARBA00022553"/>
    </source>
</evidence>
<evidence type="ECO:0000256" key="4">
    <source>
        <dbReference type="SAM" id="Phobius"/>
    </source>
</evidence>
<evidence type="ECO:0000256" key="1">
    <source>
        <dbReference type="ARBA" id="ARBA00000085"/>
    </source>
</evidence>
<sequence length="419" mass="47859">MRMVHIQKLKQINLYVILVMTLSLLADIYVEWKAGDSPLLYQKSYVNIFIILVAALLCRLRFLRMTEVLSIAVYSIILSILLSLPIRLETSSLIMDSYFIKMQLIIIIFMLISGILVHPNHIIYILIINSLFILSCVVFIPIQYPLPKYLFYFIVTTGTGIVSRIIYMDMREVKKNLDAANELVSKHYMDLVEINKQKDQLFRIISHDIKTPFNQISMVLSMLNKNLSDEEFDEFTGIMQKATQNGNNLLQDLMIWARAQASDSKPVIEKISAFSLVEKEIEFFSDQARSKSITINNLVTEEDTLQADPHMTATIIRNFISNAIKFSHRNSPVDIRMKKIGKDQIISVQDYGMGMEEKYLSELLNDDKKIISTNGTEKEEGTGFGVRICQKLAENQGGIITIDSNRGHGSVFSLVMPIH</sequence>
<dbReference type="EMBL" id="BMWX01000002">
    <property type="protein sequence ID" value="GGZ20495.1"/>
    <property type="molecule type" value="Genomic_DNA"/>
</dbReference>
<name>A0A918PRI1_9BACT</name>
<dbReference type="InterPro" id="IPR004358">
    <property type="entry name" value="Sig_transdc_His_kin-like_C"/>
</dbReference>
<feature type="transmembrane region" description="Helical" evidence="4">
    <location>
        <begin position="44"/>
        <end position="62"/>
    </location>
</feature>
<dbReference type="PANTHER" id="PTHR43547:SF2">
    <property type="entry name" value="HYBRID SIGNAL TRANSDUCTION HISTIDINE KINASE C"/>
    <property type="match status" value="1"/>
</dbReference>
<feature type="domain" description="Histidine kinase" evidence="5">
    <location>
        <begin position="204"/>
        <end position="419"/>
    </location>
</feature>
<dbReference type="Pfam" id="PF02518">
    <property type="entry name" value="HATPase_c"/>
    <property type="match status" value="1"/>
</dbReference>
<dbReference type="Gene3D" id="1.10.287.130">
    <property type="match status" value="1"/>
</dbReference>
<feature type="transmembrane region" description="Helical" evidence="4">
    <location>
        <begin position="149"/>
        <end position="167"/>
    </location>
</feature>
<accession>A0A918PRI1</accession>
<dbReference type="SMART" id="SM00387">
    <property type="entry name" value="HATPase_c"/>
    <property type="match status" value="1"/>
</dbReference>
<keyword evidence="7" id="KW-1185">Reference proteome</keyword>
<dbReference type="InterPro" id="IPR005467">
    <property type="entry name" value="His_kinase_dom"/>
</dbReference>
<organism evidence="6 7">
    <name type="scientific">Echinicola pacifica</name>
    <dbReference type="NCBI Taxonomy" id="346377"/>
    <lineage>
        <taxon>Bacteria</taxon>
        <taxon>Pseudomonadati</taxon>
        <taxon>Bacteroidota</taxon>
        <taxon>Cytophagia</taxon>
        <taxon>Cytophagales</taxon>
        <taxon>Cyclobacteriaceae</taxon>
        <taxon>Echinicola</taxon>
    </lineage>
</organism>
<reference evidence="6" key="1">
    <citation type="journal article" date="2014" name="Int. J. Syst. Evol. Microbiol.">
        <title>Complete genome sequence of Corynebacterium casei LMG S-19264T (=DSM 44701T), isolated from a smear-ripened cheese.</title>
        <authorList>
            <consortium name="US DOE Joint Genome Institute (JGI-PGF)"/>
            <person name="Walter F."/>
            <person name="Albersmeier A."/>
            <person name="Kalinowski J."/>
            <person name="Ruckert C."/>
        </authorList>
    </citation>
    <scope>NUCLEOTIDE SEQUENCE</scope>
    <source>
        <strain evidence="6">KCTC 12368</strain>
    </source>
</reference>
<keyword evidence="3" id="KW-0597">Phosphoprotein</keyword>
<feature type="transmembrane region" description="Helical" evidence="4">
    <location>
        <begin position="122"/>
        <end position="143"/>
    </location>
</feature>
<evidence type="ECO:0000256" key="2">
    <source>
        <dbReference type="ARBA" id="ARBA00012438"/>
    </source>
</evidence>
<dbReference type="GO" id="GO:0000155">
    <property type="term" value="F:phosphorelay sensor kinase activity"/>
    <property type="evidence" value="ECO:0007669"/>
    <property type="project" value="InterPro"/>
</dbReference>
<dbReference type="PRINTS" id="PR00344">
    <property type="entry name" value="BCTRLSENSOR"/>
</dbReference>
<dbReference type="RefSeq" id="WP_018472334.1">
    <property type="nucleotide sequence ID" value="NZ_BMWX01000002.1"/>
</dbReference>
<dbReference type="Pfam" id="PF00512">
    <property type="entry name" value="HisKA"/>
    <property type="match status" value="1"/>
</dbReference>
<dbReference type="SUPFAM" id="SSF47384">
    <property type="entry name" value="Homodimeric domain of signal transducing histidine kinase"/>
    <property type="match status" value="1"/>
</dbReference>
<evidence type="ECO:0000259" key="5">
    <source>
        <dbReference type="PROSITE" id="PS50109"/>
    </source>
</evidence>
<dbReference type="InterPro" id="IPR003594">
    <property type="entry name" value="HATPase_dom"/>
</dbReference>
<dbReference type="AlphaFoldDB" id="A0A918PRI1"/>
<feature type="transmembrane region" description="Helical" evidence="4">
    <location>
        <begin position="98"/>
        <end position="117"/>
    </location>
</feature>
<dbReference type="Proteomes" id="UP000619457">
    <property type="component" value="Unassembled WGS sequence"/>
</dbReference>
<dbReference type="InterPro" id="IPR036097">
    <property type="entry name" value="HisK_dim/P_sf"/>
</dbReference>
<keyword evidence="4" id="KW-0812">Transmembrane</keyword>
<comment type="catalytic activity">
    <reaction evidence="1">
        <text>ATP + protein L-histidine = ADP + protein N-phospho-L-histidine.</text>
        <dbReference type="EC" id="2.7.13.3"/>
    </reaction>
</comment>
<dbReference type="Gene3D" id="3.30.565.10">
    <property type="entry name" value="Histidine kinase-like ATPase, C-terminal domain"/>
    <property type="match status" value="1"/>
</dbReference>
<dbReference type="PROSITE" id="PS50109">
    <property type="entry name" value="HIS_KIN"/>
    <property type="match status" value="1"/>
</dbReference>
<evidence type="ECO:0000313" key="6">
    <source>
        <dbReference type="EMBL" id="GGZ20495.1"/>
    </source>
</evidence>
<comment type="caution">
    <text evidence="6">The sequence shown here is derived from an EMBL/GenBank/DDBJ whole genome shotgun (WGS) entry which is preliminary data.</text>
</comment>